<evidence type="ECO:0000256" key="5">
    <source>
        <dbReference type="PIRNR" id="PIRNR038471"/>
    </source>
</evidence>
<dbReference type="GO" id="GO:0008360">
    <property type="term" value="P:regulation of cell shape"/>
    <property type="evidence" value="ECO:0007669"/>
    <property type="project" value="UniProtKB-KW"/>
</dbReference>
<feature type="domain" description="Rod shape-determining protein MreC beta-barrel core" evidence="7">
    <location>
        <begin position="123"/>
        <end position="272"/>
    </location>
</feature>
<evidence type="ECO:0000256" key="1">
    <source>
        <dbReference type="ARBA" id="ARBA00009369"/>
    </source>
</evidence>
<reference evidence="8" key="2">
    <citation type="journal article" date="2021" name="Sci. Rep.">
        <title>The distribution of antibiotic resistance genes in chicken gut microbiota commensals.</title>
        <authorList>
            <person name="Juricova H."/>
            <person name="Matiasovicova J."/>
            <person name="Kubasova T."/>
            <person name="Cejkova D."/>
            <person name="Rychlik I."/>
        </authorList>
    </citation>
    <scope>NUCLEOTIDE SEQUENCE</scope>
    <source>
        <strain evidence="8">An559</strain>
    </source>
</reference>
<dbReference type="Gene3D" id="2.40.10.340">
    <property type="entry name" value="Rod shape-determining protein MreC, domain 1"/>
    <property type="match status" value="1"/>
</dbReference>
<sequence length="289" mass="31241">MGGFFKSKPFKIILAAAAVMFGMMLYSASSDGIANIPRNLLQMVTTPFQKAGAFLSSTVGGWFDPLVNARENAEENERLKEQIADLNRQMIDYESLKDQNEQLKEAAQIKELNEDFELMPAQVVSRDSADRAGSFIIDRGSLHGIEKNDPVITSAGLVGIVTDVGPVSARVKTILSPEIDVSAIELNTEQLGVVSGDYTLSQSGKTKLSILSEEVQMEKGGMIITAGSSGLYPKGIAIGEIESIETEPHGITRYAVIRPYVDIESVSTVQVITSFLGQGSRLDDYADAE</sequence>
<comment type="function">
    <text evidence="5">Involved in formation and maintenance of cell shape.</text>
</comment>
<evidence type="ECO:0000313" key="9">
    <source>
        <dbReference type="Proteomes" id="UP000774750"/>
    </source>
</evidence>
<protein>
    <recommendedName>
        <fullName evidence="2 5">Cell shape-determining protein MreC</fullName>
    </recommendedName>
    <alternativeName>
        <fullName evidence="4 5">Cell shape protein MreC</fullName>
    </alternativeName>
</protein>
<evidence type="ECO:0000256" key="6">
    <source>
        <dbReference type="SAM" id="Coils"/>
    </source>
</evidence>
<dbReference type="InterPro" id="IPR055342">
    <property type="entry name" value="MreC_beta-barrel_core"/>
</dbReference>
<dbReference type="GO" id="GO:0005886">
    <property type="term" value="C:plasma membrane"/>
    <property type="evidence" value="ECO:0007669"/>
    <property type="project" value="TreeGrafter"/>
</dbReference>
<dbReference type="AlphaFoldDB" id="A0A939BDB4"/>
<dbReference type="InterPro" id="IPR007221">
    <property type="entry name" value="MreC"/>
</dbReference>
<evidence type="ECO:0000256" key="2">
    <source>
        <dbReference type="ARBA" id="ARBA00013855"/>
    </source>
</evidence>
<keyword evidence="3 5" id="KW-0133">Cell shape</keyword>
<evidence type="ECO:0000313" key="8">
    <source>
        <dbReference type="EMBL" id="MBM6919857.1"/>
    </source>
</evidence>
<accession>A0A939BDB4</accession>
<keyword evidence="9" id="KW-1185">Reference proteome</keyword>
<dbReference type="NCBIfam" id="TIGR00219">
    <property type="entry name" value="mreC"/>
    <property type="match status" value="1"/>
</dbReference>
<evidence type="ECO:0000256" key="4">
    <source>
        <dbReference type="ARBA" id="ARBA00032089"/>
    </source>
</evidence>
<dbReference type="PANTHER" id="PTHR34138">
    <property type="entry name" value="CELL SHAPE-DETERMINING PROTEIN MREC"/>
    <property type="match status" value="1"/>
</dbReference>
<dbReference type="PANTHER" id="PTHR34138:SF1">
    <property type="entry name" value="CELL SHAPE-DETERMINING PROTEIN MREC"/>
    <property type="match status" value="1"/>
</dbReference>
<dbReference type="InterPro" id="IPR042175">
    <property type="entry name" value="Cell/Rod_MreC_2"/>
</dbReference>
<comment type="caution">
    <text evidence="8">The sequence shown here is derived from an EMBL/GenBank/DDBJ whole genome shotgun (WGS) entry which is preliminary data.</text>
</comment>
<dbReference type="Pfam" id="PF04085">
    <property type="entry name" value="MreC"/>
    <property type="match status" value="1"/>
</dbReference>
<dbReference type="InterPro" id="IPR042177">
    <property type="entry name" value="Cell/Rod_1"/>
</dbReference>
<dbReference type="Gene3D" id="2.40.10.350">
    <property type="entry name" value="Rod shape-determining protein MreC, domain 2"/>
    <property type="match status" value="1"/>
</dbReference>
<reference evidence="8" key="1">
    <citation type="submission" date="2020-08" db="EMBL/GenBank/DDBJ databases">
        <authorList>
            <person name="Cejkova D."/>
            <person name="Kubasova T."/>
            <person name="Jahodarova E."/>
            <person name="Rychlik I."/>
        </authorList>
    </citation>
    <scope>NUCLEOTIDE SEQUENCE</scope>
    <source>
        <strain evidence="8">An559</strain>
    </source>
</reference>
<comment type="similarity">
    <text evidence="1 5">Belongs to the MreC family.</text>
</comment>
<organism evidence="8 9">
    <name type="scientific">Merdimmobilis hominis</name>
    <dbReference type="NCBI Taxonomy" id="2897707"/>
    <lineage>
        <taxon>Bacteria</taxon>
        <taxon>Bacillati</taxon>
        <taxon>Bacillota</taxon>
        <taxon>Clostridia</taxon>
        <taxon>Eubacteriales</taxon>
        <taxon>Oscillospiraceae</taxon>
        <taxon>Merdimmobilis</taxon>
    </lineage>
</organism>
<name>A0A939BDB4_9FIRM</name>
<dbReference type="Proteomes" id="UP000774750">
    <property type="component" value="Unassembled WGS sequence"/>
</dbReference>
<gene>
    <name evidence="8" type="primary">mreC</name>
    <name evidence="8" type="ORF">H6A12_01590</name>
</gene>
<dbReference type="PIRSF" id="PIRSF038471">
    <property type="entry name" value="MreC"/>
    <property type="match status" value="1"/>
</dbReference>
<dbReference type="RefSeq" id="WP_204444105.1">
    <property type="nucleotide sequence ID" value="NZ_JACJKY010000002.1"/>
</dbReference>
<feature type="coiled-coil region" evidence="6">
    <location>
        <begin position="66"/>
        <end position="113"/>
    </location>
</feature>
<proteinExistence type="inferred from homology"/>
<keyword evidence="6" id="KW-0175">Coiled coil</keyword>
<evidence type="ECO:0000256" key="3">
    <source>
        <dbReference type="ARBA" id="ARBA00022960"/>
    </source>
</evidence>
<evidence type="ECO:0000259" key="7">
    <source>
        <dbReference type="Pfam" id="PF04085"/>
    </source>
</evidence>
<dbReference type="EMBL" id="JACJKY010000002">
    <property type="protein sequence ID" value="MBM6919857.1"/>
    <property type="molecule type" value="Genomic_DNA"/>
</dbReference>